<feature type="region of interest" description="Disordered" evidence="1">
    <location>
        <begin position="40"/>
        <end position="66"/>
    </location>
</feature>
<evidence type="ECO:0000313" key="2">
    <source>
        <dbReference type="EMBL" id="KAG2437549.1"/>
    </source>
</evidence>
<dbReference type="OrthoDB" id="10677729at2759"/>
<evidence type="ECO:0000313" key="3">
    <source>
        <dbReference type="Proteomes" id="UP000613740"/>
    </source>
</evidence>
<protein>
    <submittedName>
        <fullName evidence="2">Uncharacterized protein</fullName>
    </submittedName>
</protein>
<comment type="caution">
    <text evidence="2">The sequence shown here is derived from an EMBL/GenBank/DDBJ whole genome shotgun (WGS) entry which is preliminary data.</text>
</comment>
<keyword evidence="3" id="KW-1185">Reference proteome</keyword>
<reference evidence="2" key="1">
    <citation type="journal article" date="2020" name="bioRxiv">
        <title>Comparative genomics of Chlamydomonas.</title>
        <authorList>
            <person name="Craig R.J."/>
            <person name="Hasan A.R."/>
            <person name="Ness R.W."/>
            <person name="Keightley P.D."/>
        </authorList>
    </citation>
    <scope>NUCLEOTIDE SEQUENCE</scope>
    <source>
        <strain evidence="2">CCAP 11/173</strain>
    </source>
</reference>
<accession>A0A835W572</accession>
<dbReference type="AlphaFoldDB" id="A0A835W572"/>
<dbReference type="EMBL" id="JAEHOD010000046">
    <property type="protein sequence ID" value="KAG2437549.1"/>
    <property type="molecule type" value="Genomic_DNA"/>
</dbReference>
<sequence length="823" mass="77796">MHPSRLCRSVSVQELAHTEGLAAETCVRAGVAAGKSDGRVRLGRRSATSSAYADHSSHGSHASSSAPFFTAPVQPMAVGTAPSALGPTLTSTACSPFTIAGSASCMLGSSGAGQRWTQSARSLFSTLPGLCEAGLSDAAEAKQHGGRGREPIEKRVWGGRLLRSQSKEPGTMLSMLSMLDSMGALPLTTQSEAAAANTPPASSGPVTGNGTSAAAAAAAALSAGAAPATPPSGSSGFWLPGSSSFGGAGAGAGSSSAVNMLDLSRSSLGAAAVFGLNRLSSLDSCTLHQLDRALSSASLEAAAHAAAVSVHAATVHAASAARAVQQAAAAPNGSHATANCHAANGANGHAASPTLGSSSSSIGLAASTPTRGVSLSSLSVSNGLPAIHKVRPVGSVASMSLSLPAVASLAAAAAGTGPASSATMTRQDSTLFEFAEEQASLAAAAVAAAQVGGSVSGGCGYYSTGLSGLVGSFGGGAAGTSMFAHLTSTGNGQHMGTAGIGTGPNAGAANTGGGSGLSGPNDFLVLLSASSSHIASVSASPNHHQPAVSLAALLAAGRSSSGGGAALAASPGSATAGAAAAHATSHYSFSAASQLCGISGNGTGPGSIPRFVDSTSGGGAAVGPSTTAVVSPRAVADRAAAAAAATARAVAFAPANAAAASPTAGAAASSPAAGSAVAGTVVPKIKTSAAPAAMSAINVHGAPDMRAFAFSSPEDFFAAAAVLMDARLPSVQAASEPAAAGASGAAGTVSTAGAAAASDLADTAAVEDARTSSSSVGTATTCTAATLTTGGSSKGLFSTPGSSVSPNGLTPLAAEATDCSADA</sequence>
<feature type="region of interest" description="Disordered" evidence="1">
    <location>
        <begin position="795"/>
        <end position="823"/>
    </location>
</feature>
<dbReference type="Proteomes" id="UP000613740">
    <property type="component" value="Unassembled WGS sequence"/>
</dbReference>
<feature type="compositionally biased region" description="Low complexity" evidence="1">
    <location>
        <begin position="49"/>
        <end position="66"/>
    </location>
</feature>
<name>A0A835W572_9CHLO</name>
<evidence type="ECO:0000256" key="1">
    <source>
        <dbReference type="SAM" id="MobiDB-lite"/>
    </source>
</evidence>
<gene>
    <name evidence="2" type="ORF">HYH02_011191</name>
</gene>
<proteinExistence type="predicted"/>
<organism evidence="2 3">
    <name type="scientific">Chlamydomonas schloesseri</name>
    <dbReference type="NCBI Taxonomy" id="2026947"/>
    <lineage>
        <taxon>Eukaryota</taxon>
        <taxon>Viridiplantae</taxon>
        <taxon>Chlorophyta</taxon>
        <taxon>core chlorophytes</taxon>
        <taxon>Chlorophyceae</taxon>
        <taxon>CS clade</taxon>
        <taxon>Chlamydomonadales</taxon>
        <taxon>Chlamydomonadaceae</taxon>
        <taxon>Chlamydomonas</taxon>
    </lineage>
</organism>